<dbReference type="GO" id="GO:0006353">
    <property type="term" value="P:DNA-templated transcription termination"/>
    <property type="evidence" value="ECO:0007669"/>
    <property type="project" value="UniProtKB-KW"/>
</dbReference>
<reference evidence="4 5" key="1">
    <citation type="journal article" date="2024" name="Plant J.">
        <title>Genome sequences and population genomics reveal climatic adaptation and genomic divergence between two closely related sweetgum species.</title>
        <authorList>
            <person name="Xu W.Q."/>
            <person name="Ren C.Q."/>
            <person name="Zhang X.Y."/>
            <person name="Comes H.P."/>
            <person name="Liu X.H."/>
            <person name="Li Y.G."/>
            <person name="Kettle C.J."/>
            <person name="Jalonen R."/>
            <person name="Gaisberger H."/>
            <person name="Ma Y.Z."/>
            <person name="Qiu Y.X."/>
        </authorList>
    </citation>
    <scope>NUCLEOTIDE SEQUENCE [LARGE SCALE GENOMIC DNA]</scope>
    <source>
        <strain evidence="4">Hangzhou</strain>
    </source>
</reference>
<organism evidence="4 5">
    <name type="scientific">Liquidambar formosana</name>
    <name type="common">Formosan gum</name>
    <dbReference type="NCBI Taxonomy" id="63359"/>
    <lineage>
        <taxon>Eukaryota</taxon>
        <taxon>Viridiplantae</taxon>
        <taxon>Streptophyta</taxon>
        <taxon>Embryophyta</taxon>
        <taxon>Tracheophyta</taxon>
        <taxon>Spermatophyta</taxon>
        <taxon>Magnoliopsida</taxon>
        <taxon>eudicotyledons</taxon>
        <taxon>Gunneridae</taxon>
        <taxon>Pentapetalae</taxon>
        <taxon>Saxifragales</taxon>
        <taxon>Altingiaceae</taxon>
        <taxon>Liquidambar</taxon>
    </lineage>
</organism>
<evidence type="ECO:0000256" key="1">
    <source>
        <dbReference type="ARBA" id="ARBA00007692"/>
    </source>
</evidence>
<dbReference type="GO" id="GO:0003676">
    <property type="term" value="F:nucleic acid binding"/>
    <property type="evidence" value="ECO:0007669"/>
    <property type="project" value="InterPro"/>
</dbReference>
<protein>
    <submittedName>
        <fullName evidence="4">Uncharacterized protein</fullName>
    </submittedName>
</protein>
<evidence type="ECO:0000313" key="4">
    <source>
        <dbReference type="EMBL" id="KAK9282772.1"/>
    </source>
</evidence>
<accession>A0AAP0WXT8</accession>
<evidence type="ECO:0000313" key="5">
    <source>
        <dbReference type="Proteomes" id="UP001415857"/>
    </source>
</evidence>
<name>A0AAP0WXT8_LIQFO</name>
<keyword evidence="5" id="KW-1185">Reference proteome</keyword>
<keyword evidence="2" id="KW-0805">Transcription regulation</keyword>
<dbReference type="Gene3D" id="1.25.70.10">
    <property type="entry name" value="Transcription termination factor 3, mitochondrial"/>
    <property type="match status" value="1"/>
</dbReference>
<comment type="similarity">
    <text evidence="1">Belongs to the mTERF family.</text>
</comment>
<keyword evidence="2" id="KW-0806">Transcription termination</keyword>
<keyword evidence="2" id="KW-0804">Transcription</keyword>
<dbReference type="SMART" id="SM00733">
    <property type="entry name" value="Mterf"/>
    <property type="match status" value="7"/>
</dbReference>
<keyword evidence="3" id="KW-0809">Transit peptide</keyword>
<proteinExistence type="inferred from homology"/>
<gene>
    <name evidence="4" type="ORF">L1049_010993</name>
</gene>
<evidence type="ECO:0000256" key="2">
    <source>
        <dbReference type="ARBA" id="ARBA00022472"/>
    </source>
</evidence>
<dbReference type="Proteomes" id="UP001415857">
    <property type="component" value="Unassembled WGS sequence"/>
</dbReference>
<dbReference type="FunFam" id="1.25.70.10:FF:000001">
    <property type="entry name" value="Mitochondrial transcription termination factor-like"/>
    <property type="match status" value="1"/>
</dbReference>
<dbReference type="PANTHER" id="PTHR13068:SF31">
    <property type="entry name" value="TRANSCRIPTION TERMINATION FACTOR MTERF2, CHLOROPLASTIC-LIKE"/>
    <property type="match status" value="1"/>
</dbReference>
<dbReference type="InterPro" id="IPR038538">
    <property type="entry name" value="MTERF_sf"/>
</dbReference>
<comment type="caution">
    <text evidence="4">The sequence shown here is derived from an EMBL/GenBank/DDBJ whole genome shotgun (WGS) entry which is preliminary data.</text>
</comment>
<dbReference type="InterPro" id="IPR003690">
    <property type="entry name" value="MTERF"/>
</dbReference>
<sequence>MNSYGLPLETALSTSQKLQLDENNLQRQESVRTFLKSQGFSNTHIAKLVTKRPEIFQFRVEKVRPKIQFLIDNGFSGLLLPELIVANPSILRRGLSSQIKPSYDFLKMYLGTNEKIVAAIKRTPWLLTSDLKGTMQPNIDLLISEGVPLHSVAKFIMFQPRGILLKVDRMAHAVETVKKFGLQPSAPMFIHALRVTLSMSNSTWNRKIEVYKSLGWSDEEIESAFKSDPVCLACSEEKIKSISDFFVNTLKLEPKVIIAYPKFLTYGMDTRFRPRYNVLKLLESKKLLKAKKFTWLLTLTEKRFLDEFVIKHLDQIPNLMELYRGNIPASKISL</sequence>
<dbReference type="EMBL" id="JBBPBK010000006">
    <property type="protein sequence ID" value="KAK9282772.1"/>
    <property type="molecule type" value="Genomic_DNA"/>
</dbReference>
<evidence type="ECO:0000256" key="3">
    <source>
        <dbReference type="ARBA" id="ARBA00022946"/>
    </source>
</evidence>
<dbReference type="Pfam" id="PF02536">
    <property type="entry name" value="mTERF"/>
    <property type="match status" value="1"/>
</dbReference>
<dbReference type="PANTHER" id="PTHR13068">
    <property type="entry name" value="CGI-12 PROTEIN-RELATED"/>
    <property type="match status" value="1"/>
</dbReference>
<dbReference type="AlphaFoldDB" id="A0AAP0WXT8"/>